<feature type="compositionally biased region" description="Low complexity" evidence="2">
    <location>
        <begin position="893"/>
        <end position="902"/>
    </location>
</feature>
<feature type="compositionally biased region" description="Low complexity" evidence="2">
    <location>
        <begin position="453"/>
        <end position="471"/>
    </location>
</feature>
<feature type="compositionally biased region" description="Basic and acidic residues" evidence="2">
    <location>
        <begin position="802"/>
        <end position="824"/>
    </location>
</feature>
<feature type="region of interest" description="Disordered" evidence="2">
    <location>
        <begin position="488"/>
        <end position="510"/>
    </location>
</feature>
<accession>A0A1E7EU34</accession>
<dbReference type="KEGG" id="fcy:FRACYDRAFT_248333"/>
<keyword evidence="1" id="KW-0175">Coiled coil</keyword>
<feature type="compositionally biased region" description="Basic and acidic residues" evidence="2">
    <location>
        <begin position="139"/>
        <end position="155"/>
    </location>
</feature>
<feature type="region of interest" description="Disordered" evidence="2">
    <location>
        <begin position="780"/>
        <end position="919"/>
    </location>
</feature>
<feature type="compositionally biased region" description="Polar residues" evidence="2">
    <location>
        <begin position="245"/>
        <end position="254"/>
    </location>
</feature>
<reference evidence="3 4" key="1">
    <citation type="submission" date="2016-09" db="EMBL/GenBank/DDBJ databases">
        <title>Extensive genetic diversity and differential bi-allelic expression allows diatom success in the polar Southern Ocean.</title>
        <authorList>
            <consortium name="DOE Joint Genome Institute"/>
            <person name="Mock T."/>
            <person name="Otillar R.P."/>
            <person name="Strauss J."/>
            <person name="Dupont C."/>
            <person name="Frickenhaus S."/>
            <person name="Maumus F."/>
            <person name="Mcmullan M."/>
            <person name="Sanges R."/>
            <person name="Schmutz J."/>
            <person name="Toseland A."/>
            <person name="Valas R."/>
            <person name="Veluchamy A."/>
            <person name="Ward B.J."/>
            <person name="Allen A."/>
            <person name="Barry K."/>
            <person name="Falciatore A."/>
            <person name="Ferrante M."/>
            <person name="Fortunato A.E."/>
            <person name="Gloeckner G."/>
            <person name="Gruber A."/>
            <person name="Hipkin R."/>
            <person name="Janech M."/>
            <person name="Kroth P."/>
            <person name="Leese F."/>
            <person name="Lindquist E."/>
            <person name="Lyon B.R."/>
            <person name="Martin J."/>
            <person name="Mayer C."/>
            <person name="Parker M."/>
            <person name="Quesneville H."/>
            <person name="Raymond J."/>
            <person name="Uhlig C."/>
            <person name="Valentin K.U."/>
            <person name="Worden A.Z."/>
            <person name="Armbrust E.V."/>
            <person name="Bowler C."/>
            <person name="Green B."/>
            <person name="Moulton V."/>
            <person name="Van Oosterhout C."/>
            <person name="Grigoriev I."/>
        </authorList>
    </citation>
    <scope>NUCLEOTIDE SEQUENCE [LARGE SCALE GENOMIC DNA]</scope>
    <source>
        <strain evidence="3 4">CCMP1102</strain>
    </source>
</reference>
<feature type="compositionally biased region" description="Polar residues" evidence="2">
    <location>
        <begin position="488"/>
        <end position="508"/>
    </location>
</feature>
<feature type="compositionally biased region" description="Basic and acidic residues" evidence="2">
    <location>
        <begin position="180"/>
        <end position="211"/>
    </location>
</feature>
<feature type="region of interest" description="Disordered" evidence="2">
    <location>
        <begin position="589"/>
        <end position="621"/>
    </location>
</feature>
<evidence type="ECO:0000256" key="2">
    <source>
        <dbReference type="SAM" id="MobiDB-lite"/>
    </source>
</evidence>
<sequence length="1892" mass="207600">MASDESKNDISTNNGGGGAATPHRSKRINLGTPANYYFKYMNSSKKGESNESMISAKDAEGDNTGTISIPGFNLGGGGPATESSFLSLAGSSVSGSDGSMDMLNKSTLSDTTELTASNFVLVTTSKQNMMRNSIHKKNHDAYKDKENPTKRKASDLKTQSDNPFGVNGSVGLSNQKKPFRHENVENGHEDNTAKAEKLAQGSDRRKDKEEMQEGGSHFVSIKNASPSLRSRISSSPGSLRKFQENLKNSRIQRQVQREEDTKRRLSIENKISLHSMDAQLEELTSEVVIKKRERLPPPFTQLTQKSLSQDSSIADDSLLLSPAQSNTGDSTSSINMADLDDILGIKSSATRESQSSVTARYSSIQSLLGDDSCKECPSGDEQTETLSLLDNAKKRRKLDKEKQKSVLSYMESIVDETKQPTEIDRSFSPGVSGNDRNISISLKFGSADKLDQSGNDSESSSVNNNNNNGNDTASLGDVADLFGFITTDTNSPQNESHISLPMNGQTSQVRDDQETASIGEINEILNGFPSSQDSSSQDINVPRVLSQHGKNNDDGCTATKQIAVNGPVEETSQLRDDQETASIGDIDEILNGFPSSQDSSSQDINVPGVLSQRGKNSDGYTTTKQLAVDGAVEQETASIGDIDEILNGFPSNQDSSSQETNVSRVLSQRRKNSDGCTTTKQSAEKNKLESRSLVGTKPFGQSLSMEKSKKIPESYAETSVSTKYLTTDVMNKSADGEEPDETTLSVLEDVGKSPENISNLAFINKGKDAISNGITSIGGIDLKSSTDALPTPPPTLNLPRMSPDHERSSSKSRDLNREELDHSVEMNLSRSFPKSPIRLIPNSHVKPTPTKLPPTPRRVLNPKNPNSPARNTRSSSKGKSPLSAGLFADLSAEETSSPTSATNHSVLPSSKYHHQSSTADSAPFCVRNIEYAIQNEEDHTRDHTRDNTRDSRPPIGILSCKKNKNTRRSVAFGSPEAAEYNIGSPSESFTPMPRGRAKALFSLPEIIRRTDGNQWDLNHKGNDVDDSNKMTVEQMDNSPELSPIAKSNTDAFQVPPEELSMMSLQGNSCHEERTVELEAGIEDMLANNLVKLTKENGLPESNASLSISQAEGRDNSIDLTDAESIVSIHSKCDKFTADFVLTKDAQKKLNFSFAPDVASECSSHCTEAEEGNTVELEGNIFSLLEAANKKTAVEDQETRDQMDMTGGLASITANSKIICRGKTVELERNMLSLLKAAETKATGEDQETSDQMDTTEGSVPIIHGLEVEEGKTVELEGNMLSLLNAADTKATVDDQVTSEQIDMTGDSVSFIMANSQNISCDVETEGGKTVELEGNMFSLLESAAETKTTEEGKGIILDQMDVTEDSVFMANDSIVGSSKNTTQDIKDEEGKTVELEGNMFSLLEAAAENKSEEEGEEKETIDQMDMTADLVSVAVNGTRGMDSQKSNQIDYLDEVDHKTTRRSRKSLSSSSFILNQVDETQISFIEAVCGEVERRTDLEGTAAASLSTLVEADPKFYSLFQKRFQSNEVGSSIEKFWNLVVEKGQNLVENEWNSWLAMVLESFHGPLNDVPNNFAHDASRLDEALQHCNMLQRKISLANDRKSTRARRKSFMRHQTVVTDLKGEVETIESQLAEMKSELDKIEREEANILKFKTDYHEMRLNAEEYNDLRIAAESAQKSSLSLRGLHSWSMGTVSGKDLEFITLGSCPQTHLKLLYEGNKSDKAQTRLSSSKVDSNHAKTKSLYVYHGPISVFLDSSVKRLMHTVQQRSSLEGSIRIGEHLQNYSWLLGRFDLIAREFQVVQRRYNGKLRRTHKDVDRFSVIVEFQNETSKIVVDFGIEPMMYPSFPVEIRLDLISGELDLDKLRKNLVKNAKPGFGSITRACDIVQSIIRG</sequence>
<feature type="region of interest" description="Disordered" evidence="2">
    <location>
        <begin position="935"/>
        <end position="967"/>
    </location>
</feature>
<gene>
    <name evidence="3" type="ORF">FRACYDRAFT_248333</name>
</gene>
<proteinExistence type="predicted"/>
<dbReference type="EMBL" id="KV784375">
    <property type="protein sequence ID" value="OEU09481.1"/>
    <property type="molecule type" value="Genomic_DNA"/>
</dbReference>
<organism evidence="3 4">
    <name type="scientific">Fragilariopsis cylindrus CCMP1102</name>
    <dbReference type="NCBI Taxonomy" id="635003"/>
    <lineage>
        <taxon>Eukaryota</taxon>
        <taxon>Sar</taxon>
        <taxon>Stramenopiles</taxon>
        <taxon>Ochrophyta</taxon>
        <taxon>Bacillariophyta</taxon>
        <taxon>Bacillariophyceae</taxon>
        <taxon>Bacillariophycidae</taxon>
        <taxon>Bacillariales</taxon>
        <taxon>Bacillariaceae</taxon>
        <taxon>Fragilariopsis</taxon>
    </lineage>
</organism>
<feature type="region of interest" description="Disordered" evidence="2">
    <location>
        <begin position="449"/>
        <end position="474"/>
    </location>
</feature>
<feature type="compositionally biased region" description="Polar residues" evidence="2">
    <location>
        <begin position="863"/>
        <end position="878"/>
    </location>
</feature>
<dbReference type="InParanoid" id="A0A1E7EU34"/>
<name>A0A1E7EU34_9STRA</name>
<feature type="compositionally biased region" description="Low complexity" evidence="2">
    <location>
        <begin position="225"/>
        <end position="240"/>
    </location>
</feature>
<keyword evidence="4" id="KW-1185">Reference proteome</keyword>
<feature type="region of interest" description="Disordered" evidence="2">
    <location>
        <begin position="644"/>
        <end position="720"/>
    </location>
</feature>
<dbReference type="OrthoDB" id="49689at2759"/>
<evidence type="ECO:0000313" key="4">
    <source>
        <dbReference type="Proteomes" id="UP000095751"/>
    </source>
</evidence>
<feature type="coiled-coil region" evidence="1">
    <location>
        <begin position="1581"/>
        <end position="1648"/>
    </location>
</feature>
<feature type="compositionally biased region" description="Polar residues" evidence="2">
    <location>
        <begin position="649"/>
        <end position="666"/>
    </location>
</feature>
<feature type="region of interest" description="Disordered" evidence="2">
    <location>
        <begin position="132"/>
        <end position="263"/>
    </location>
</feature>
<feature type="region of interest" description="Disordered" evidence="2">
    <location>
        <begin position="1"/>
        <end position="28"/>
    </location>
</feature>
<dbReference type="Proteomes" id="UP000095751">
    <property type="component" value="Unassembled WGS sequence"/>
</dbReference>
<protein>
    <submittedName>
        <fullName evidence="3">Uncharacterized protein</fullName>
    </submittedName>
</protein>
<evidence type="ECO:0000256" key="1">
    <source>
        <dbReference type="SAM" id="Coils"/>
    </source>
</evidence>
<evidence type="ECO:0000313" key="3">
    <source>
        <dbReference type="EMBL" id="OEU09481.1"/>
    </source>
</evidence>
<feature type="compositionally biased region" description="Basic and acidic residues" evidence="2">
    <location>
        <begin position="936"/>
        <end position="952"/>
    </location>
</feature>
<feature type="compositionally biased region" description="Polar residues" evidence="2">
    <location>
        <begin position="593"/>
        <end position="604"/>
    </location>
</feature>